<evidence type="ECO:0000256" key="4">
    <source>
        <dbReference type="ARBA" id="ARBA00022989"/>
    </source>
</evidence>
<feature type="transmembrane region" description="Helical" evidence="6">
    <location>
        <begin position="208"/>
        <end position="228"/>
    </location>
</feature>
<keyword evidence="3 6" id="KW-0812">Transmembrane</keyword>
<gene>
    <name evidence="7" type="ORF">J2W40_001135</name>
</gene>
<dbReference type="Gene3D" id="1.20.1250.20">
    <property type="entry name" value="MFS general substrate transporter like domains"/>
    <property type="match status" value="2"/>
</dbReference>
<dbReference type="Pfam" id="PF07690">
    <property type="entry name" value="MFS_1"/>
    <property type="match status" value="1"/>
</dbReference>
<feature type="transmembrane region" description="Helical" evidence="6">
    <location>
        <begin position="405"/>
        <end position="426"/>
    </location>
</feature>
<feature type="transmembrane region" description="Helical" evidence="6">
    <location>
        <begin position="320"/>
        <end position="340"/>
    </location>
</feature>
<evidence type="ECO:0000313" key="7">
    <source>
        <dbReference type="EMBL" id="MDR7154323.1"/>
    </source>
</evidence>
<sequence length="434" mass="46226">MALSPMINSDSIARPVKDTDGNRYVAALIITVCLFFLWGMANNLNDILIAQFRKAFALSDFGTSFVQQVFYFGYFLVAIPAAAVMRRYGYKAAIVLGLTLYGCGALLFYPAAMVGVYQLFLLALFVIACGLAFLETSANPLMTELGDPRSAARRLNWAQAANPLGAITGILVGRNFILSGIEHDERSLATMAPAARDAFYRAEVQAVVLPYVAIAVVVLLFAVAAALVQFPRGNAENDGPDVPSGRFTDVFRRPRLMFAVVAQFFYVGAQVGLWSYTIRYAQENAGMGERGGADALFVSLILFAAGRFLGTALMSRLAPVMLLAIFSAFSVALAAIAGTVGGTIGLYALVVSSLFMSIQFPTIFALGVEGLGPLRKAGSSLIVMAIIGGAALTALMGWVSDRASITHAMLVPAACFAAVFFFALYARGSSVRAH</sequence>
<evidence type="ECO:0000256" key="2">
    <source>
        <dbReference type="ARBA" id="ARBA00022475"/>
    </source>
</evidence>
<evidence type="ECO:0000256" key="1">
    <source>
        <dbReference type="ARBA" id="ARBA00004429"/>
    </source>
</evidence>
<feature type="transmembrane region" description="Helical" evidence="6">
    <location>
        <begin position="92"/>
        <end position="109"/>
    </location>
</feature>
<comment type="caution">
    <text evidence="7">The sequence shown here is derived from an EMBL/GenBank/DDBJ whole genome shotgun (WGS) entry which is preliminary data.</text>
</comment>
<proteinExistence type="predicted"/>
<feature type="transmembrane region" description="Helical" evidence="6">
    <location>
        <begin position="346"/>
        <end position="368"/>
    </location>
</feature>
<dbReference type="InterPro" id="IPR050375">
    <property type="entry name" value="MFS_TsgA-like"/>
</dbReference>
<dbReference type="InterPro" id="IPR036259">
    <property type="entry name" value="MFS_trans_sf"/>
</dbReference>
<reference evidence="7 8" key="1">
    <citation type="submission" date="2023-07" db="EMBL/GenBank/DDBJ databases">
        <title>Sorghum-associated microbial communities from plants grown in Nebraska, USA.</title>
        <authorList>
            <person name="Schachtman D."/>
        </authorList>
    </citation>
    <scope>NUCLEOTIDE SEQUENCE [LARGE SCALE GENOMIC DNA]</scope>
    <source>
        <strain evidence="7 8">4256</strain>
    </source>
</reference>
<feature type="transmembrane region" description="Helical" evidence="6">
    <location>
        <begin position="21"/>
        <end position="41"/>
    </location>
</feature>
<dbReference type="InterPro" id="IPR011701">
    <property type="entry name" value="MFS"/>
</dbReference>
<keyword evidence="8" id="KW-1185">Reference proteome</keyword>
<keyword evidence="2" id="KW-1003">Cell membrane</keyword>
<name>A0ABU1WYD1_SPHXE</name>
<feature type="transmembrane region" description="Helical" evidence="6">
    <location>
        <begin position="61"/>
        <end position="85"/>
    </location>
</feature>
<feature type="transmembrane region" description="Helical" evidence="6">
    <location>
        <begin position="380"/>
        <end position="399"/>
    </location>
</feature>
<evidence type="ECO:0000313" key="8">
    <source>
        <dbReference type="Proteomes" id="UP001267638"/>
    </source>
</evidence>
<dbReference type="EMBL" id="JAVDWV010000004">
    <property type="protein sequence ID" value="MDR7154323.1"/>
    <property type="molecule type" value="Genomic_DNA"/>
</dbReference>
<feature type="transmembrane region" description="Helical" evidence="6">
    <location>
        <begin position="155"/>
        <end position="177"/>
    </location>
</feature>
<feature type="transmembrane region" description="Helical" evidence="6">
    <location>
        <begin position="115"/>
        <end position="134"/>
    </location>
</feature>
<keyword evidence="5 6" id="KW-0472">Membrane</keyword>
<comment type="subcellular location">
    <subcellularLocation>
        <location evidence="1">Cell inner membrane</location>
        <topology evidence="1">Multi-pass membrane protein</topology>
    </subcellularLocation>
</comment>
<dbReference type="InterPro" id="IPR005275">
    <property type="entry name" value="Lfuc_symporter_FucP"/>
</dbReference>
<feature type="transmembrane region" description="Helical" evidence="6">
    <location>
        <begin position="256"/>
        <end position="276"/>
    </location>
</feature>
<dbReference type="PANTHER" id="PTHR43702:SF11">
    <property type="entry name" value="L-FUCOSE-PROTON SYMPORTER"/>
    <property type="match status" value="1"/>
</dbReference>
<dbReference type="SUPFAM" id="SSF103473">
    <property type="entry name" value="MFS general substrate transporter"/>
    <property type="match status" value="1"/>
</dbReference>
<evidence type="ECO:0000256" key="5">
    <source>
        <dbReference type="ARBA" id="ARBA00023136"/>
    </source>
</evidence>
<dbReference type="CDD" id="cd17394">
    <property type="entry name" value="MFS_FucP_like"/>
    <property type="match status" value="1"/>
</dbReference>
<evidence type="ECO:0000256" key="6">
    <source>
        <dbReference type="SAM" id="Phobius"/>
    </source>
</evidence>
<dbReference type="Proteomes" id="UP001267638">
    <property type="component" value="Unassembled WGS sequence"/>
</dbReference>
<accession>A0ABU1WYD1</accession>
<dbReference type="RefSeq" id="WP_310222534.1">
    <property type="nucleotide sequence ID" value="NZ_JAVDWV010000004.1"/>
</dbReference>
<dbReference type="NCBIfam" id="TIGR00885">
    <property type="entry name" value="fucP"/>
    <property type="match status" value="1"/>
</dbReference>
<evidence type="ECO:0000256" key="3">
    <source>
        <dbReference type="ARBA" id="ARBA00022692"/>
    </source>
</evidence>
<dbReference type="PANTHER" id="PTHR43702">
    <property type="entry name" value="L-FUCOSE-PROTON SYMPORTER"/>
    <property type="match status" value="1"/>
</dbReference>
<organism evidence="7 8">
    <name type="scientific">Sphingobium xenophagum</name>
    <dbReference type="NCBI Taxonomy" id="121428"/>
    <lineage>
        <taxon>Bacteria</taxon>
        <taxon>Pseudomonadati</taxon>
        <taxon>Pseudomonadota</taxon>
        <taxon>Alphaproteobacteria</taxon>
        <taxon>Sphingomonadales</taxon>
        <taxon>Sphingomonadaceae</taxon>
        <taxon>Sphingobium</taxon>
    </lineage>
</organism>
<keyword evidence="4 6" id="KW-1133">Transmembrane helix</keyword>
<protein>
    <submittedName>
        <fullName evidence="7">FHS family L-fucose permease-like MFS transporter</fullName>
    </submittedName>
</protein>
<feature type="transmembrane region" description="Helical" evidence="6">
    <location>
        <begin position="296"/>
        <end position="313"/>
    </location>
</feature>